<sequence>MNAQQQFDRLKKIQTSPHSDHEHSLALSSLALNYQIVSWALQSLAPVTADKYAFQSYAEVFNISRIVELIKQKSENSQYKFPETKVYIIAIRSALLKEVQDSCEKLEFLTGIDKMSHMEANSSGGLIIIGLVFLTKSMAKIWPHVGG</sequence>
<dbReference type="AlphaFoldDB" id="A0A1G4IW04"/>
<accession>A0A1G4IW04</accession>
<protein>
    <submittedName>
        <fullName evidence="1">LADA_0B11650g1_1</fullName>
    </submittedName>
</protein>
<gene>
    <name evidence="1" type="ORF">LADA_0B11650G</name>
</gene>
<reference evidence="2" key="1">
    <citation type="submission" date="2016-03" db="EMBL/GenBank/DDBJ databases">
        <authorList>
            <person name="Devillers H."/>
        </authorList>
    </citation>
    <scope>NUCLEOTIDE SEQUENCE [LARGE SCALE GENOMIC DNA]</scope>
</reference>
<dbReference type="Proteomes" id="UP000190274">
    <property type="component" value="Chromosome B"/>
</dbReference>
<evidence type="ECO:0000313" key="2">
    <source>
        <dbReference type="Proteomes" id="UP000190274"/>
    </source>
</evidence>
<dbReference type="OrthoDB" id="2140489at2759"/>
<proteinExistence type="predicted"/>
<dbReference type="STRING" id="1266660.A0A1G4IW04"/>
<evidence type="ECO:0000313" key="1">
    <source>
        <dbReference type="EMBL" id="SCU81186.1"/>
    </source>
</evidence>
<dbReference type="PANTHER" id="PTHR36986:SF1">
    <property type="entry name" value="UPF0643 PROTEIN PB2B2.08"/>
    <property type="match status" value="1"/>
</dbReference>
<dbReference type="EMBL" id="LT598456">
    <property type="protein sequence ID" value="SCU81186.1"/>
    <property type="molecule type" value="Genomic_DNA"/>
</dbReference>
<keyword evidence="2" id="KW-1185">Reference proteome</keyword>
<name>A0A1G4IW04_9SACH</name>
<organism evidence="1 2">
    <name type="scientific">Lachancea dasiensis</name>
    <dbReference type="NCBI Taxonomy" id="1072105"/>
    <lineage>
        <taxon>Eukaryota</taxon>
        <taxon>Fungi</taxon>
        <taxon>Dikarya</taxon>
        <taxon>Ascomycota</taxon>
        <taxon>Saccharomycotina</taxon>
        <taxon>Saccharomycetes</taxon>
        <taxon>Saccharomycetales</taxon>
        <taxon>Saccharomycetaceae</taxon>
        <taxon>Lachancea</taxon>
    </lineage>
</organism>
<dbReference type="PANTHER" id="PTHR36986">
    <property type="entry name" value="UPF0643 PROTEIN PB2B2.08"/>
    <property type="match status" value="1"/>
</dbReference>